<evidence type="ECO:0000313" key="9">
    <source>
        <dbReference type="Proteomes" id="UP000001880"/>
    </source>
</evidence>
<keyword evidence="5 7" id="KW-0413">Isomerase</keyword>
<dbReference type="eggNOG" id="COG0796">
    <property type="taxonomic scope" value="Bacteria"/>
</dbReference>
<sequence length="268" mass="27740">MTSQAGRIGVFDSGVGGLTVVRAVRAALPDRDIAYLGDTARVPYGSKSARTVERYALACQRFLLEREVDLVLVACNTASATALPALAAASQVPVVGVVEPGAASAVAASTCMHIGVIGTLATVGSGAYPRAIHALAPGAAVSAVACPLLVPLAEEGWVDDDIARAVARRYLARLFEQDAEIDTLVLGCTHYPLLAEVLAETAAALVGHPVAIVDSASAMAEVARAHGPDSDGSRRGELACFATDVSRIEELAPRFLGEPLQRFELVDI</sequence>
<dbReference type="RefSeq" id="WP_012831868.1">
    <property type="nucleotide sequence ID" value="NC_013440.1"/>
</dbReference>
<dbReference type="PANTHER" id="PTHR21198:SF2">
    <property type="entry name" value="GLUTAMATE RACEMASE"/>
    <property type="match status" value="1"/>
</dbReference>
<dbReference type="UniPathway" id="UPA00219"/>
<feature type="binding site" evidence="7">
    <location>
        <begin position="76"/>
        <end position="77"/>
    </location>
    <ligand>
        <name>substrate</name>
    </ligand>
</feature>
<dbReference type="InterPro" id="IPR033134">
    <property type="entry name" value="Asp/Glu_racemase_AS_2"/>
</dbReference>
<comment type="catalytic activity">
    <reaction evidence="1 7">
        <text>L-glutamate = D-glutamate</text>
        <dbReference type="Rhea" id="RHEA:12813"/>
        <dbReference type="ChEBI" id="CHEBI:29985"/>
        <dbReference type="ChEBI" id="CHEBI:29986"/>
        <dbReference type="EC" id="5.1.1.3"/>
    </reaction>
</comment>
<dbReference type="NCBIfam" id="TIGR00067">
    <property type="entry name" value="glut_race"/>
    <property type="match status" value="1"/>
</dbReference>
<dbReference type="GO" id="GO:0008360">
    <property type="term" value="P:regulation of cell shape"/>
    <property type="evidence" value="ECO:0007669"/>
    <property type="project" value="UniProtKB-KW"/>
</dbReference>
<dbReference type="FunFam" id="3.40.50.1860:FF:000001">
    <property type="entry name" value="Glutamate racemase"/>
    <property type="match status" value="1"/>
</dbReference>
<accession>D0LUF3</accession>
<keyword evidence="6 7" id="KW-0961">Cell wall biogenesis/degradation</keyword>
<dbReference type="InterPro" id="IPR004391">
    <property type="entry name" value="Glu_race"/>
</dbReference>
<keyword evidence="3 7" id="KW-0133">Cell shape</keyword>
<dbReference type="PANTHER" id="PTHR21198">
    <property type="entry name" value="GLUTAMATE RACEMASE"/>
    <property type="match status" value="1"/>
</dbReference>
<dbReference type="HOGENOM" id="CLU_052344_0_0_7"/>
<dbReference type="AlphaFoldDB" id="D0LUF3"/>
<feature type="binding site" evidence="7">
    <location>
        <begin position="44"/>
        <end position="45"/>
    </location>
    <ligand>
        <name>substrate</name>
    </ligand>
</feature>
<dbReference type="SUPFAM" id="SSF53681">
    <property type="entry name" value="Aspartate/glutamate racemase"/>
    <property type="match status" value="2"/>
</dbReference>
<dbReference type="STRING" id="502025.Hoch_6812"/>
<dbReference type="PROSITE" id="PS00924">
    <property type="entry name" value="ASP_GLU_RACEMASE_2"/>
    <property type="match status" value="1"/>
</dbReference>
<feature type="active site" description="Proton donor/acceptor" evidence="7">
    <location>
        <position position="188"/>
    </location>
</feature>
<keyword evidence="9" id="KW-1185">Reference proteome</keyword>
<dbReference type="EMBL" id="CP001804">
    <property type="protein sequence ID" value="ACY19276.1"/>
    <property type="molecule type" value="Genomic_DNA"/>
</dbReference>
<dbReference type="GO" id="GO:0008881">
    <property type="term" value="F:glutamate racemase activity"/>
    <property type="evidence" value="ECO:0007669"/>
    <property type="project" value="UniProtKB-UniRule"/>
</dbReference>
<dbReference type="OrthoDB" id="9801055at2"/>
<dbReference type="Gene3D" id="3.40.50.1860">
    <property type="match status" value="2"/>
</dbReference>
<dbReference type="EC" id="5.1.1.3" evidence="2 7"/>
<evidence type="ECO:0000256" key="5">
    <source>
        <dbReference type="ARBA" id="ARBA00023235"/>
    </source>
</evidence>
<evidence type="ECO:0000256" key="4">
    <source>
        <dbReference type="ARBA" id="ARBA00022984"/>
    </source>
</evidence>
<dbReference type="GO" id="GO:0071555">
    <property type="term" value="P:cell wall organization"/>
    <property type="evidence" value="ECO:0007669"/>
    <property type="project" value="UniProtKB-KW"/>
</dbReference>
<dbReference type="Pfam" id="PF01177">
    <property type="entry name" value="Asp_Glu_race"/>
    <property type="match status" value="1"/>
</dbReference>
<protein>
    <recommendedName>
        <fullName evidence="2 7">Glutamate racemase</fullName>
        <ecNumber evidence="2 7">5.1.1.3</ecNumber>
    </recommendedName>
</protein>
<dbReference type="HAMAP" id="MF_00258">
    <property type="entry name" value="Glu_racemase"/>
    <property type="match status" value="1"/>
</dbReference>
<comment type="similarity">
    <text evidence="7">Belongs to the aspartate/glutamate racemases family.</text>
</comment>
<evidence type="ECO:0000256" key="3">
    <source>
        <dbReference type="ARBA" id="ARBA00022960"/>
    </source>
</evidence>
<evidence type="ECO:0000256" key="1">
    <source>
        <dbReference type="ARBA" id="ARBA00001602"/>
    </source>
</evidence>
<organism evidence="8 9">
    <name type="scientific">Haliangium ochraceum (strain DSM 14365 / JCM 11303 / SMP-2)</name>
    <dbReference type="NCBI Taxonomy" id="502025"/>
    <lineage>
        <taxon>Bacteria</taxon>
        <taxon>Pseudomonadati</taxon>
        <taxon>Myxococcota</taxon>
        <taxon>Polyangia</taxon>
        <taxon>Haliangiales</taxon>
        <taxon>Kofleriaceae</taxon>
        <taxon>Haliangium</taxon>
    </lineage>
</organism>
<comment type="pathway">
    <text evidence="7">Cell wall biogenesis; peptidoglycan biosynthesis.</text>
</comment>
<dbReference type="KEGG" id="hoh:Hoch_6812"/>
<evidence type="ECO:0000256" key="7">
    <source>
        <dbReference type="HAMAP-Rule" id="MF_00258"/>
    </source>
</evidence>
<reference evidence="8 9" key="1">
    <citation type="journal article" date="2010" name="Stand. Genomic Sci.">
        <title>Complete genome sequence of Haliangium ochraceum type strain (SMP-2).</title>
        <authorList>
            <consortium name="US DOE Joint Genome Institute (JGI-PGF)"/>
            <person name="Ivanova N."/>
            <person name="Daum C."/>
            <person name="Lang E."/>
            <person name="Abt B."/>
            <person name="Kopitz M."/>
            <person name="Saunders E."/>
            <person name="Lapidus A."/>
            <person name="Lucas S."/>
            <person name="Glavina Del Rio T."/>
            <person name="Nolan M."/>
            <person name="Tice H."/>
            <person name="Copeland A."/>
            <person name="Cheng J.F."/>
            <person name="Chen F."/>
            <person name="Bruce D."/>
            <person name="Goodwin L."/>
            <person name="Pitluck S."/>
            <person name="Mavromatis K."/>
            <person name="Pati A."/>
            <person name="Mikhailova N."/>
            <person name="Chen A."/>
            <person name="Palaniappan K."/>
            <person name="Land M."/>
            <person name="Hauser L."/>
            <person name="Chang Y.J."/>
            <person name="Jeffries C.D."/>
            <person name="Detter J.C."/>
            <person name="Brettin T."/>
            <person name="Rohde M."/>
            <person name="Goker M."/>
            <person name="Bristow J."/>
            <person name="Markowitz V."/>
            <person name="Eisen J.A."/>
            <person name="Hugenholtz P."/>
            <person name="Kyrpides N.C."/>
            <person name="Klenk H.P."/>
        </authorList>
    </citation>
    <scope>NUCLEOTIDE SEQUENCE [LARGE SCALE GENOMIC DNA]</scope>
    <source>
        <strain evidence="9">DSM 14365 / CIP 107738 / JCM 11303 / AJ 13395 / SMP-2</strain>
    </source>
</reference>
<evidence type="ECO:0000256" key="6">
    <source>
        <dbReference type="ARBA" id="ARBA00023316"/>
    </source>
</evidence>
<keyword evidence="4 7" id="KW-0573">Peptidoglycan synthesis</keyword>
<evidence type="ECO:0000313" key="8">
    <source>
        <dbReference type="EMBL" id="ACY19276.1"/>
    </source>
</evidence>
<feature type="binding site" evidence="7">
    <location>
        <begin position="12"/>
        <end position="13"/>
    </location>
    <ligand>
        <name>substrate</name>
    </ligand>
</feature>
<gene>
    <name evidence="7" type="primary">murI</name>
    <name evidence="8" type="ordered locus">Hoch_6812</name>
</gene>
<dbReference type="InterPro" id="IPR015942">
    <property type="entry name" value="Asp/Glu/hydantoin_racemase"/>
</dbReference>
<feature type="binding site" evidence="7">
    <location>
        <begin position="189"/>
        <end position="190"/>
    </location>
    <ligand>
        <name>substrate</name>
    </ligand>
</feature>
<dbReference type="InterPro" id="IPR001920">
    <property type="entry name" value="Asp/Glu_race"/>
</dbReference>
<comment type="function">
    <text evidence="7">Provides the (R)-glutamate required for cell wall biosynthesis.</text>
</comment>
<name>D0LUF3_HALO1</name>
<feature type="active site" description="Proton donor/acceptor" evidence="7">
    <location>
        <position position="75"/>
    </location>
</feature>
<dbReference type="Proteomes" id="UP000001880">
    <property type="component" value="Chromosome"/>
</dbReference>
<evidence type="ECO:0000256" key="2">
    <source>
        <dbReference type="ARBA" id="ARBA00013090"/>
    </source>
</evidence>
<proteinExistence type="inferred from homology"/>
<dbReference type="GO" id="GO:0009252">
    <property type="term" value="P:peptidoglycan biosynthetic process"/>
    <property type="evidence" value="ECO:0007669"/>
    <property type="project" value="UniProtKB-UniRule"/>
</dbReference>